<evidence type="ECO:0000313" key="2">
    <source>
        <dbReference type="EMBL" id="KAE9528641.1"/>
    </source>
</evidence>
<reference evidence="2 3" key="1">
    <citation type="submission" date="2019-08" db="EMBL/GenBank/DDBJ databases">
        <title>The genome of the soybean aphid Biotype 1, its phylome, world population structure and adaptation to the North American continent.</title>
        <authorList>
            <person name="Giordano R."/>
            <person name="Donthu R.K."/>
            <person name="Hernandez A.G."/>
            <person name="Wright C.L."/>
            <person name="Zimin A.V."/>
        </authorList>
    </citation>
    <scope>NUCLEOTIDE SEQUENCE [LARGE SCALE GENOMIC DNA]</scope>
    <source>
        <tissue evidence="2">Whole aphids</tissue>
    </source>
</reference>
<comment type="caution">
    <text evidence="2">The sequence shown here is derived from an EMBL/GenBank/DDBJ whole genome shotgun (WGS) entry which is preliminary data.</text>
</comment>
<name>A0A6G0TAS7_APHGL</name>
<gene>
    <name evidence="2" type="ORF">AGLY_012216</name>
</gene>
<organism evidence="2 3">
    <name type="scientific">Aphis glycines</name>
    <name type="common">Soybean aphid</name>
    <dbReference type="NCBI Taxonomy" id="307491"/>
    <lineage>
        <taxon>Eukaryota</taxon>
        <taxon>Metazoa</taxon>
        <taxon>Ecdysozoa</taxon>
        <taxon>Arthropoda</taxon>
        <taxon>Hexapoda</taxon>
        <taxon>Insecta</taxon>
        <taxon>Pterygota</taxon>
        <taxon>Neoptera</taxon>
        <taxon>Paraneoptera</taxon>
        <taxon>Hemiptera</taxon>
        <taxon>Sternorrhyncha</taxon>
        <taxon>Aphidomorpha</taxon>
        <taxon>Aphidoidea</taxon>
        <taxon>Aphididae</taxon>
        <taxon>Aphidini</taxon>
        <taxon>Aphis</taxon>
        <taxon>Aphis</taxon>
    </lineage>
</organism>
<protein>
    <submittedName>
        <fullName evidence="2">Uncharacterized protein</fullName>
    </submittedName>
</protein>
<dbReference type="AlphaFoldDB" id="A0A6G0TAS7"/>
<feature type="coiled-coil region" evidence="1">
    <location>
        <begin position="11"/>
        <end position="62"/>
    </location>
</feature>
<dbReference type="OrthoDB" id="6599031at2759"/>
<evidence type="ECO:0000256" key="1">
    <source>
        <dbReference type="SAM" id="Coils"/>
    </source>
</evidence>
<proteinExistence type="predicted"/>
<keyword evidence="1" id="KW-0175">Coiled coil</keyword>
<evidence type="ECO:0000313" key="3">
    <source>
        <dbReference type="Proteomes" id="UP000475862"/>
    </source>
</evidence>
<feature type="coiled-coil region" evidence="1">
    <location>
        <begin position="117"/>
        <end position="172"/>
    </location>
</feature>
<keyword evidence="3" id="KW-1185">Reference proteome</keyword>
<accession>A0A6G0TAS7</accession>
<dbReference type="EMBL" id="VYZN01000048">
    <property type="protein sequence ID" value="KAE9528641.1"/>
    <property type="molecule type" value="Genomic_DNA"/>
</dbReference>
<dbReference type="Proteomes" id="UP000475862">
    <property type="component" value="Unassembled WGS sequence"/>
</dbReference>
<sequence length="393" mass="45828">MSKLMYSEGTAQELQETVSCQKEKLSKLKKKVAEFDSVVSERNDLKKIYNQFEQSNEDSNNESYKKSFNELLEKCDIQSEKLKEAVDKEHQWILKYERLDDVNSDLNCKLITLKSNENKLQSMLEEIETTLKCVQSELCTTQSELEEKNCIVNKLKKNLKCNEQELIKVRKDLEWCKNDCKDLNEKNGALNVDLKCIEKSLCDTKLSATRMERKFTQEREHLSNELKKSCKKFNDLELIYDEVISKLNDEKCKSKKLDLKLIELNKVSAKNHLEMKIRIQKLQEEICAKNNDLCSLKKKVTELQQENECKCTEISELKNKISERECQLKQMFLLTETVEQIKSTVCCPKKCETSPHCPKKKCETSPHCPKKKCETTPCCPKKKCEITPCCPKK</sequence>